<dbReference type="InterPro" id="IPR036875">
    <property type="entry name" value="Znf_CCHC_sf"/>
</dbReference>
<protein>
    <recommendedName>
        <fullName evidence="1">RNA-directed DNA polymerase</fullName>
        <ecNumber evidence="1">2.7.7.49</ecNumber>
    </recommendedName>
</protein>
<name>A0A2A6CCI6_PRIPA</name>
<dbReference type="Pfam" id="PF00098">
    <property type="entry name" value="zf-CCHC"/>
    <property type="match status" value="1"/>
</dbReference>
<accession>A0A8R1YZV0</accession>
<gene>
    <name evidence="9" type="primary">WBGene00277757</name>
</gene>
<feature type="coiled-coil region" evidence="6">
    <location>
        <begin position="1002"/>
        <end position="1057"/>
    </location>
</feature>
<evidence type="ECO:0000256" key="2">
    <source>
        <dbReference type="ARBA" id="ARBA00022679"/>
    </source>
</evidence>
<dbReference type="PROSITE" id="PS50158">
    <property type="entry name" value="ZF_CCHC"/>
    <property type="match status" value="2"/>
</dbReference>
<feature type="coiled-coil region" evidence="6">
    <location>
        <begin position="327"/>
        <end position="375"/>
    </location>
</feature>
<feature type="domain" description="CCHC-type" evidence="8">
    <location>
        <begin position="1604"/>
        <end position="1619"/>
    </location>
</feature>
<reference evidence="9" key="2">
    <citation type="submission" date="2022-06" db="UniProtKB">
        <authorList>
            <consortium name="EnsemblMetazoa"/>
        </authorList>
    </citation>
    <scope>IDENTIFICATION</scope>
    <source>
        <strain evidence="9">PS312</strain>
    </source>
</reference>
<feature type="region of interest" description="Disordered" evidence="7">
    <location>
        <begin position="648"/>
        <end position="716"/>
    </location>
</feature>
<feature type="compositionally biased region" description="Polar residues" evidence="7">
    <location>
        <begin position="665"/>
        <end position="683"/>
    </location>
</feature>
<dbReference type="GO" id="GO:2000767">
    <property type="term" value="P:positive regulation of cytoplasmic translation"/>
    <property type="evidence" value="ECO:0000318"/>
    <property type="project" value="GO_Central"/>
</dbReference>
<dbReference type="PANTHER" id="PTHR37984:SF5">
    <property type="entry name" value="PROTEIN NYNRIN-LIKE"/>
    <property type="match status" value="1"/>
</dbReference>
<evidence type="ECO:0000256" key="4">
    <source>
        <dbReference type="ARBA" id="ARBA00022722"/>
    </source>
</evidence>
<feature type="domain" description="CCHC-type" evidence="8">
    <location>
        <begin position="591"/>
        <end position="606"/>
    </location>
</feature>
<keyword evidence="6" id="KW-0175">Coiled coil</keyword>
<dbReference type="SMART" id="SM00343">
    <property type="entry name" value="ZnF_C2HC"/>
    <property type="match status" value="3"/>
</dbReference>
<evidence type="ECO:0000256" key="6">
    <source>
        <dbReference type="SAM" id="Coils"/>
    </source>
</evidence>
<dbReference type="Proteomes" id="UP000005239">
    <property type="component" value="Unassembled WGS sequence"/>
</dbReference>
<dbReference type="Gene3D" id="1.10.340.70">
    <property type="match status" value="1"/>
</dbReference>
<organism evidence="9 10">
    <name type="scientific">Pristionchus pacificus</name>
    <name type="common">Parasitic nematode worm</name>
    <dbReference type="NCBI Taxonomy" id="54126"/>
    <lineage>
        <taxon>Eukaryota</taxon>
        <taxon>Metazoa</taxon>
        <taxon>Ecdysozoa</taxon>
        <taxon>Nematoda</taxon>
        <taxon>Chromadorea</taxon>
        <taxon>Rhabditida</taxon>
        <taxon>Rhabditina</taxon>
        <taxon>Diplogasteromorpha</taxon>
        <taxon>Diplogasteroidea</taxon>
        <taxon>Neodiplogasteridae</taxon>
        <taxon>Pristionchus</taxon>
    </lineage>
</organism>
<dbReference type="GO" id="GO:0003964">
    <property type="term" value="F:RNA-directed DNA polymerase activity"/>
    <property type="evidence" value="ECO:0007669"/>
    <property type="project" value="UniProtKB-EC"/>
</dbReference>
<evidence type="ECO:0000256" key="7">
    <source>
        <dbReference type="SAM" id="MobiDB-lite"/>
    </source>
</evidence>
<dbReference type="GO" id="GO:0004519">
    <property type="term" value="F:endonuclease activity"/>
    <property type="evidence" value="ECO:0007669"/>
    <property type="project" value="UniProtKB-KW"/>
</dbReference>
<proteinExistence type="predicted"/>
<dbReference type="Pfam" id="PF17921">
    <property type="entry name" value="Integrase_H2C2"/>
    <property type="match status" value="1"/>
</dbReference>
<feature type="region of interest" description="Disordered" evidence="7">
    <location>
        <begin position="1576"/>
        <end position="1600"/>
    </location>
</feature>
<dbReference type="EnsemblMetazoa" id="PPA39388.1">
    <property type="protein sequence ID" value="PPA39388.1"/>
    <property type="gene ID" value="WBGene00277757"/>
</dbReference>
<dbReference type="SUPFAM" id="SSF50630">
    <property type="entry name" value="Acid proteases"/>
    <property type="match status" value="1"/>
</dbReference>
<keyword evidence="2" id="KW-0808">Transferase</keyword>
<dbReference type="GO" id="GO:0003729">
    <property type="term" value="F:mRNA binding"/>
    <property type="evidence" value="ECO:0000318"/>
    <property type="project" value="GO_Central"/>
</dbReference>
<evidence type="ECO:0000256" key="3">
    <source>
        <dbReference type="ARBA" id="ARBA00022695"/>
    </source>
</evidence>
<evidence type="ECO:0000313" key="10">
    <source>
        <dbReference type="Proteomes" id="UP000005239"/>
    </source>
</evidence>
<dbReference type="GO" id="GO:0005737">
    <property type="term" value="C:cytoplasm"/>
    <property type="evidence" value="ECO:0000318"/>
    <property type="project" value="GO_Central"/>
</dbReference>
<dbReference type="PANTHER" id="PTHR37984">
    <property type="entry name" value="PROTEIN CBG26694"/>
    <property type="match status" value="1"/>
</dbReference>
<evidence type="ECO:0000256" key="1">
    <source>
        <dbReference type="ARBA" id="ARBA00012493"/>
    </source>
</evidence>
<keyword evidence="5" id="KW-0378">Hydrolase</keyword>
<keyword evidence="10" id="KW-1185">Reference proteome</keyword>
<dbReference type="OrthoDB" id="5858386at2759"/>
<dbReference type="InterPro" id="IPR050951">
    <property type="entry name" value="Retrovirus_Pol_polyprotein"/>
</dbReference>
<dbReference type="SUPFAM" id="SSF57756">
    <property type="entry name" value="Retrovirus zinc finger-like domains"/>
    <property type="match status" value="2"/>
</dbReference>
<dbReference type="GO" id="GO:0003727">
    <property type="term" value="F:single-stranded RNA binding"/>
    <property type="evidence" value="ECO:0000318"/>
    <property type="project" value="GO_Central"/>
</dbReference>
<sequence>MTGIGISVRVDGCGRQQHFVGDMDEHNLLYGEDGKLIEEEENEEMMNEEELLREAPAVEEEGLIHPVEKEAIKGLIEGAKHGIEVRERFTRSKTRKIENSKEPRDAIKRIRMKCDTARQNLKAREESKGSTAEAILEFEGIFDKERKLIEDDLLLLDGVLVANSTDQSNVEKWKSRFQECKEKLIAMSDEIEKAKNGSVEADETSTVFDTLAELRSNYEALLEEKKNRETRDNTILATVGVESMEEVIDRATKGERRNFAAETSTKVLEQITSALDEVGHSNIAMLVDEIFKLREVNDKQADVLDEIMESLNVIDMKDIMVSIQLSQKDVREKMKKLEIDLAKAEDLVERRTRERNEAIAEHEQAKQALFEKERAADAALTKQREARAAMSAAFRGFNLNDARKQRKERDTDKLRLGNVGAQIVLKEMLSGRALTEYASIPDEYRSKPVRDCLEWLKEKCFGNSMFVEMDLEKKWRAMTVGGRKVDTVCNDIEYIVSKLHTDEHKQEDAKRVQFLLMYENNREYPELLKMMDEKKSYAEMKEHMRRAEYIERSLNQSRLESRGTSNSGRVISGKRYQLNNGANGRVDSRTCFNCQGIGHLGRECPSKKDLSGRFVNARCSGCGGEGHTSRMCYPDPAAKRLPNRAPEMHNGTLRDAQVSPHKRGSQVNDVSNANHTPVIQSATGVGSGLGGSGRVNDNGQRRYGNGSRFNSGNNSNSRVQMITMNEANKGGRENRVSFNRRKPAYVRSENVTRKESENGVEETPLMVQASRTGDVINEDPLFVKRFRPVQGVIGGLQVEACLDTGAEVNLIDKRRVDSMNGVVVEENINFDICEALGKSVKTIGTVVVDVEMNVGRKCRVGFVVSESDIPTVLLGNGALEAMGLELNMKKEVLEAGDAVVSSQPDSAIVLKDVRIGPGRIGSVFVGGGRPGEGSKVLITDRVEVVEGTNDGSRDVQVPVWNSTDRDLVFKRDDTIGVWCKVEDIDGVKKDEASEIKAIVKHLRRQQDEERKRDNQIDAEEKENLKQWKLDQNKDEWVTKMLSKLDEVAKNKRDIEEEVVVPGTTKRTSLADWVVHNGLLYLLGQDHEKKLYIPEGRRKQFVKEIHDSPLSGHLCTKKMVQKLSQEAFWGSMNKDVEEVLRKYVTDYKRRLSWMMEKTRSIVALKLESERKKMKELYDAKNQHNMKIKPEKGDRVYVKVEAKQGDMRKMMTNFEGPYRVIRTSNTTVTVVRADNGLENGRENDERTVQWDRVRLVPRDINDGNNVKKVNRIAMKRDSNRDDFRVSVYEGTKLHPDFECNEDGCGGGRKLEEFFPRERLGIGRVGKVVVKTLRQLAALIDLKDEWPDLSIQRANTEMKERVDLKQISSRAMKKAYEEGICEHRIEASNSVDRVGVLIEGEELAVSEAVSSALVRKGGRSSRKPLLVMVPQDSVVAKCEGRMDEVEMTCYQDLQDLRKQMGGMESSGNFPKSLFILIKHTFARESIEELKAYLGEVTTDAEVTVYVAADLLPSKKNEVKQEIVKTHQELLTLWSTEDIPVNYQLRLGHALWRPPKAVKYIVDGKAFPIEDIGCGGGESMKRPAPSEWAGNASSSKKSFPKKPRSDFCYNCRKAGHYASTCRNPKKDDSDG</sequence>
<dbReference type="EC" id="2.7.7.49" evidence="1"/>
<keyword evidence="5" id="KW-0255">Endonuclease</keyword>
<dbReference type="InterPro" id="IPR021109">
    <property type="entry name" value="Peptidase_aspartic_dom_sf"/>
</dbReference>
<accession>A0A2A6CCI6</accession>
<dbReference type="InterPro" id="IPR041588">
    <property type="entry name" value="Integrase_H2C2"/>
</dbReference>
<feature type="compositionally biased region" description="Low complexity" evidence="7">
    <location>
        <begin position="701"/>
        <end position="716"/>
    </location>
</feature>
<dbReference type="GO" id="GO:0045182">
    <property type="term" value="F:translation regulator activity"/>
    <property type="evidence" value="ECO:0000318"/>
    <property type="project" value="GO_Central"/>
</dbReference>
<dbReference type="Gene3D" id="2.40.70.10">
    <property type="entry name" value="Acid Proteases"/>
    <property type="match status" value="1"/>
</dbReference>
<evidence type="ECO:0000256" key="5">
    <source>
        <dbReference type="ARBA" id="ARBA00022759"/>
    </source>
</evidence>
<evidence type="ECO:0000259" key="8">
    <source>
        <dbReference type="PROSITE" id="PS50158"/>
    </source>
</evidence>
<keyword evidence="3" id="KW-0548">Nucleotidyltransferase</keyword>
<dbReference type="Gene3D" id="4.10.60.10">
    <property type="entry name" value="Zinc finger, CCHC-type"/>
    <property type="match status" value="1"/>
</dbReference>
<dbReference type="InterPro" id="IPR001878">
    <property type="entry name" value="Znf_CCHC"/>
</dbReference>
<reference evidence="10" key="1">
    <citation type="journal article" date="2008" name="Nat. Genet.">
        <title>The Pristionchus pacificus genome provides a unique perspective on nematode lifestyle and parasitism.</title>
        <authorList>
            <person name="Dieterich C."/>
            <person name="Clifton S.W."/>
            <person name="Schuster L.N."/>
            <person name="Chinwalla A."/>
            <person name="Delehaunty K."/>
            <person name="Dinkelacker I."/>
            <person name="Fulton L."/>
            <person name="Fulton R."/>
            <person name="Godfrey J."/>
            <person name="Minx P."/>
            <person name="Mitreva M."/>
            <person name="Roeseler W."/>
            <person name="Tian H."/>
            <person name="Witte H."/>
            <person name="Yang S.P."/>
            <person name="Wilson R.K."/>
            <person name="Sommer R.J."/>
        </authorList>
    </citation>
    <scope>NUCLEOTIDE SEQUENCE [LARGE SCALE GENOMIC DNA]</scope>
    <source>
        <strain evidence="10">PS312</strain>
    </source>
</reference>
<evidence type="ECO:0000313" key="9">
    <source>
        <dbReference type="EnsemblMetazoa" id="PPA39388.1"/>
    </source>
</evidence>
<dbReference type="GO" id="GO:0019899">
    <property type="term" value="F:enzyme binding"/>
    <property type="evidence" value="ECO:0007669"/>
    <property type="project" value="UniProtKB-ARBA"/>
</dbReference>
<keyword evidence="4" id="KW-0540">Nuclease</keyword>
<dbReference type="GO" id="GO:0008270">
    <property type="term" value="F:zinc ion binding"/>
    <property type="evidence" value="ECO:0007669"/>
    <property type="project" value="InterPro"/>
</dbReference>
<dbReference type="CDD" id="cd00303">
    <property type="entry name" value="retropepsin_like"/>
    <property type="match status" value="1"/>
</dbReference>